<dbReference type="GeneID" id="91990170"/>
<protein>
    <submittedName>
        <fullName evidence="1">Uncharacterized protein</fullName>
    </submittedName>
</protein>
<dbReference type="EMBL" id="ATAM02000005">
    <property type="protein sequence ID" value="KAL0250011.1"/>
    <property type="molecule type" value="Genomic_DNA"/>
</dbReference>
<dbReference type="RefSeq" id="XP_066614198.1">
    <property type="nucleotide sequence ID" value="XM_066757814.1"/>
</dbReference>
<comment type="caution">
    <text evidence="1">The sequence shown here is derived from an EMBL/GenBank/DDBJ whole genome shotgun (WGS) entry which is preliminary data.</text>
</comment>
<organism evidence="1 2">
    <name type="scientific">Cryptococcus tetragattii IND107</name>
    <dbReference type="NCBI Taxonomy" id="1296105"/>
    <lineage>
        <taxon>Eukaryota</taxon>
        <taxon>Fungi</taxon>
        <taxon>Dikarya</taxon>
        <taxon>Basidiomycota</taxon>
        <taxon>Agaricomycotina</taxon>
        <taxon>Tremellomycetes</taxon>
        <taxon>Tremellales</taxon>
        <taxon>Cryptococcaceae</taxon>
        <taxon>Cryptococcus</taxon>
        <taxon>Cryptococcus gattii species complex</taxon>
    </lineage>
</organism>
<sequence>MSRCVMRYAGGALSQAVQAPTECGAGYRRTLCCLMRQEKNMAPFTRRQAQLISQVHGEETPITGIRRLESFNAELGGFNRISEEHIMWKAT</sequence>
<reference evidence="2" key="1">
    <citation type="submission" date="2015-01" db="EMBL/GenBank/DDBJ databases">
        <title>The Genome Sequence of Cryptococcus gattii MMRL2647.</title>
        <authorList>
            <consortium name="The Broad Institute Genomics Platform"/>
            <person name="Cuomo C."/>
            <person name="Litvintseva A."/>
            <person name="Chen Y."/>
            <person name="Heitman J."/>
            <person name="Sun S."/>
            <person name="Springer D."/>
            <person name="Dromer F."/>
            <person name="Young S."/>
            <person name="Zeng Q."/>
            <person name="Gargeya S."/>
            <person name="Abouelleil A."/>
            <person name="Alvarado L."/>
            <person name="Chapman S.B."/>
            <person name="Gainer-Dewar J."/>
            <person name="Goldberg J."/>
            <person name="Griggs A."/>
            <person name="Gujja S."/>
            <person name="Hansen M."/>
            <person name="Howarth C."/>
            <person name="Imamovic A."/>
            <person name="Larimer J."/>
            <person name="Murphy C."/>
            <person name="Naylor J."/>
            <person name="Pearson M."/>
            <person name="Priest M."/>
            <person name="Roberts A."/>
            <person name="Saif S."/>
            <person name="Shea T."/>
            <person name="Sykes S."/>
            <person name="Wortman J."/>
            <person name="Nusbaum C."/>
            <person name="Birren B."/>
        </authorList>
    </citation>
    <scope>NUCLEOTIDE SEQUENCE [LARGE SCALE GENOMIC DNA]</scope>
    <source>
        <strain evidence="2">IND107</strain>
    </source>
</reference>
<reference evidence="1 2" key="2">
    <citation type="submission" date="2024-01" db="EMBL/GenBank/DDBJ databases">
        <title>Comparative genomics of Cryptococcus and Kwoniella reveals pathogenesis evolution and contrasting modes of karyotype evolution via chromosome fusion or intercentromeric recombination.</title>
        <authorList>
            <person name="Coelho M.A."/>
            <person name="David-Palma M."/>
            <person name="Shea T."/>
            <person name="Bowers K."/>
            <person name="Mcginley-Smith S."/>
            <person name="Mohammad A.W."/>
            <person name="Gnirke A."/>
            <person name="Yurkov A.M."/>
            <person name="Nowrousian M."/>
            <person name="Sun S."/>
            <person name="Cuomo C.A."/>
            <person name="Heitman J."/>
        </authorList>
    </citation>
    <scope>NUCLEOTIDE SEQUENCE [LARGE SCALE GENOMIC DNA]</scope>
    <source>
        <strain evidence="1 2">IND107</strain>
    </source>
</reference>
<gene>
    <name evidence="1" type="ORF">I308_103314</name>
</gene>
<keyword evidence="2" id="KW-1185">Reference proteome</keyword>
<evidence type="ECO:0000313" key="1">
    <source>
        <dbReference type="EMBL" id="KAL0250011.1"/>
    </source>
</evidence>
<name>A0ABR3BST0_9TREE</name>
<accession>A0ABR3BST0</accession>
<dbReference type="Proteomes" id="UP000054399">
    <property type="component" value="Unassembled WGS sequence"/>
</dbReference>
<proteinExistence type="predicted"/>
<evidence type="ECO:0000313" key="2">
    <source>
        <dbReference type="Proteomes" id="UP000054399"/>
    </source>
</evidence>